<gene>
    <name evidence="7" type="ORF">GYMLUDRAFT_481274</name>
</gene>
<dbReference type="PANTHER" id="PTHR47338:SF29">
    <property type="entry name" value="ZN(2)-C6 FUNGAL-TYPE DOMAIN-CONTAINING PROTEIN"/>
    <property type="match status" value="1"/>
</dbReference>
<organism evidence="7 8">
    <name type="scientific">Collybiopsis luxurians FD-317 M1</name>
    <dbReference type="NCBI Taxonomy" id="944289"/>
    <lineage>
        <taxon>Eukaryota</taxon>
        <taxon>Fungi</taxon>
        <taxon>Dikarya</taxon>
        <taxon>Basidiomycota</taxon>
        <taxon>Agaricomycotina</taxon>
        <taxon>Agaricomycetes</taxon>
        <taxon>Agaricomycetidae</taxon>
        <taxon>Agaricales</taxon>
        <taxon>Marasmiineae</taxon>
        <taxon>Omphalotaceae</taxon>
        <taxon>Collybiopsis</taxon>
        <taxon>Collybiopsis luxurians</taxon>
    </lineage>
</organism>
<dbReference type="EMBL" id="KN834765">
    <property type="protein sequence ID" value="KIK63118.1"/>
    <property type="molecule type" value="Genomic_DNA"/>
</dbReference>
<keyword evidence="2" id="KW-0479">Metal-binding</keyword>
<proteinExistence type="predicted"/>
<dbReference type="SUPFAM" id="SSF57701">
    <property type="entry name" value="Zn2/Cys6 DNA-binding domain"/>
    <property type="match status" value="1"/>
</dbReference>
<keyword evidence="5" id="KW-0539">Nucleus</keyword>
<dbReference type="GO" id="GO:0003677">
    <property type="term" value="F:DNA binding"/>
    <property type="evidence" value="ECO:0007669"/>
    <property type="project" value="InterPro"/>
</dbReference>
<dbReference type="InterPro" id="IPR036864">
    <property type="entry name" value="Zn2-C6_fun-type_DNA-bd_sf"/>
</dbReference>
<keyword evidence="4" id="KW-0804">Transcription</keyword>
<evidence type="ECO:0000259" key="6">
    <source>
        <dbReference type="PROSITE" id="PS50048"/>
    </source>
</evidence>
<dbReference type="GO" id="GO:0008270">
    <property type="term" value="F:zinc ion binding"/>
    <property type="evidence" value="ECO:0007669"/>
    <property type="project" value="InterPro"/>
</dbReference>
<dbReference type="Proteomes" id="UP000053593">
    <property type="component" value="Unassembled WGS sequence"/>
</dbReference>
<dbReference type="PROSITE" id="PS50048">
    <property type="entry name" value="ZN2_CY6_FUNGAL_2"/>
    <property type="match status" value="1"/>
</dbReference>
<keyword evidence="3" id="KW-0805">Transcription regulation</keyword>
<dbReference type="InterPro" id="IPR007219">
    <property type="entry name" value="XnlR_reg_dom"/>
</dbReference>
<keyword evidence="8" id="KW-1185">Reference proteome</keyword>
<protein>
    <recommendedName>
        <fullName evidence="6">Zn(2)-C6 fungal-type domain-containing protein</fullName>
    </recommendedName>
</protein>
<evidence type="ECO:0000256" key="3">
    <source>
        <dbReference type="ARBA" id="ARBA00023015"/>
    </source>
</evidence>
<evidence type="ECO:0000313" key="7">
    <source>
        <dbReference type="EMBL" id="KIK63118.1"/>
    </source>
</evidence>
<dbReference type="OrthoDB" id="2309723at2759"/>
<dbReference type="Pfam" id="PF04082">
    <property type="entry name" value="Fungal_trans"/>
    <property type="match status" value="1"/>
</dbReference>
<dbReference type="HOGENOM" id="CLU_852909_0_0_1"/>
<evidence type="ECO:0000256" key="1">
    <source>
        <dbReference type="ARBA" id="ARBA00004123"/>
    </source>
</evidence>
<feature type="domain" description="Zn(2)-C6 fungal-type" evidence="6">
    <location>
        <begin position="17"/>
        <end position="50"/>
    </location>
</feature>
<sequence length="344" mass="38326">MYSKKLPQVRPIARGGACNNCKRRKMRCDGQRPVCGPCSRRIESLGDCEYAEVGHTHADRLQEQIAVLEARLEALQNPFSQRDAVTLIDPYVASSSVMSQLHRTSSDSVMVNGSRNPFEESAQERNLMEAFLPHASQLGFFLDAQNLIYAFSNPYSDPSQRPTAALAATMVLLGSKLVPASHIILPTEVYLSNAVQAVSLGLSESHPQRILHTLQANILIAHYFLIHNRGLEGRWHLNNAVSLILSARMHRIRSSHIYDNTQALSIDTTTTLPPARNFPEEGERINAIWTVLALDCLWSAVEGKPTFTAYTTGQGRVDTPWPLESYSDVSREFIKPHSHVRISS</sequence>
<comment type="subcellular location">
    <subcellularLocation>
        <location evidence="1">Nucleus</location>
    </subcellularLocation>
</comment>
<dbReference type="GO" id="GO:0005634">
    <property type="term" value="C:nucleus"/>
    <property type="evidence" value="ECO:0007669"/>
    <property type="project" value="UniProtKB-SubCell"/>
</dbReference>
<evidence type="ECO:0000256" key="2">
    <source>
        <dbReference type="ARBA" id="ARBA00022723"/>
    </source>
</evidence>
<reference evidence="7 8" key="1">
    <citation type="submission" date="2014-04" db="EMBL/GenBank/DDBJ databases">
        <title>Evolutionary Origins and Diversification of the Mycorrhizal Mutualists.</title>
        <authorList>
            <consortium name="DOE Joint Genome Institute"/>
            <consortium name="Mycorrhizal Genomics Consortium"/>
            <person name="Kohler A."/>
            <person name="Kuo A."/>
            <person name="Nagy L.G."/>
            <person name="Floudas D."/>
            <person name="Copeland A."/>
            <person name="Barry K.W."/>
            <person name="Cichocki N."/>
            <person name="Veneault-Fourrey C."/>
            <person name="LaButti K."/>
            <person name="Lindquist E.A."/>
            <person name="Lipzen A."/>
            <person name="Lundell T."/>
            <person name="Morin E."/>
            <person name="Murat C."/>
            <person name="Riley R."/>
            <person name="Ohm R."/>
            <person name="Sun H."/>
            <person name="Tunlid A."/>
            <person name="Henrissat B."/>
            <person name="Grigoriev I.V."/>
            <person name="Hibbett D.S."/>
            <person name="Martin F."/>
        </authorList>
    </citation>
    <scope>NUCLEOTIDE SEQUENCE [LARGE SCALE GENOMIC DNA]</scope>
    <source>
        <strain evidence="7 8">FD-317 M1</strain>
    </source>
</reference>
<name>A0A0D0D1Q6_9AGAR</name>
<dbReference type="CDD" id="cd00067">
    <property type="entry name" value="GAL4"/>
    <property type="match status" value="1"/>
</dbReference>
<dbReference type="Gene3D" id="4.10.240.10">
    <property type="entry name" value="Zn(2)-C6 fungal-type DNA-binding domain"/>
    <property type="match status" value="1"/>
</dbReference>
<dbReference type="SMART" id="SM00066">
    <property type="entry name" value="GAL4"/>
    <property type="match status" value="1"/>
</dbReference>
<evidence type="ECO:0000256" key="5">
    <source>
        <dbReference type="ARBA" id="ARBA00023242"/>
    </source>
</evidence>
<dbReference type="Pfam" id="PF00172">
    <property type="entry name" value="Zn_clus"/>
    <property type="match status" value="1"/>
</dbReference>
<dbReference type="InterPro" id="IPR001138">
    <property type="entry name" value="Zn2Cys6_DnaBD"/>
</dbReference>
<accession>A0A0D0D1Q6</accession>
<evidence type="ECO:0000256" key="4">
    <source>
        <dbReference type="ARBA" id="ARBA00023163"/>
    </source>
</evidence>
<dbReference type="AlphaFoldDB" id="A0A0D0D1Q6"/>
<evidence type="ECO:0000313" key="8">
    <source>
        <dbReference type="Proteomes" id="UP000053593"/>
    </source>
</evidence>
<dbReference type="GO" id="GO:0006351">
    <property type="term" value="P:DNA-templated transcription"/>
    <property type="evidence" value="ECO:0007669"/>
    <property type="project" value="InterPro"/>
</dbReference>
<dbReference type="InterPro" id="IPR050815">
    <property type="entry name" value="TF_fung"/>
</dbReference>
<dbReference type="PANTHER" id="PTHR47338">
    <property type="entry name" value="ZN(II)2CYS6 TRANSCRIPTION FACTOR (EUROFUNG)-RELATED"/>
    <property type="match status" value="1"/>
</dbReference>
<dbReference type="GO" id="GO:0000981">
    <property type="term" value="F:DNA-binding transcription factor activity, RNA polymerase II-specific"/>
    <property type="evidence" value="ECO:0007669"/>
    <property type="project" value="InterPro"/>
</dbReference>
<dbReference type="CDD" id="cd12148">
    <property type="entry name" value="fungal_TF_MHR"/>
    <property type="match status" value="1"/>
</dbReference>